<keyword evidence="4" id="KW-1185">Reference proteome</keyword>
<sequence length="130" mass="15066">WDRYMRCDGSPDPVNQREINTYISLRQEDTTRDDAACVFEDSLMDLQLVKELEFLLLNSPLDLMSEEERHVHQQTIDTLRGLILSKLDMATLRVLCEATYLAHKETGNLEYTACIDDIDLCIWGNIMKNP</sequence>
<accession>A0A8S3ZMZ6</accession>
<evidence type="ECO:0000256" key="1">
    <source>
        <dbReference type="ARBA" id="ARBA00024332"/>
    </source>
</evidence>
<dbReference type="PANTHER" id="PTHR20929:SF11">
    <property type="entry name" value="DYNEIN AXONEMAL INTERMEDIATE CHAIN 7"/>
    <property type="match status" value="1"/>
</dbReference>
<dbReference type="InterPro" id="IPR023247">
    <property type="entry name" value="IC97/Dnai7-like"/>
</dbReference>
<comment type="caution">
    <text evidence="3">The sequence shown here is derived from an EMBL/GenBank/DDBJ whole genome shotgun (WGS) entry which is preliminary data.</text>
</comment>
<name>A0A8S3ZMZ6_9EUPU</name>
<dbReference type="Proteomes" id="UP000678393">
    <property type="component" value="Unassembled WGS sequence"/>
</dbReference>
<protein>
    <recommendedName>
        <fullName evidence="2">IC97/Casc1 N-terminal domain-containing protein</fullName>
    </recommendedName>
</protein>
<evidence type="ECO:0000259" key="2">
    <source>
        <dbReference type="Pfam" id="PF15927"/>
    </source>
</evidence>
<feature type="non-terminal residue" evidence="3">
    <location>
        <position position="1"/>
    </location>
</feature>
<dbReference type="EMBL" id="CAJHNH020004414">
    <property type="protein sequence ID" value="CAG5130994.1"/>
    <property type="molecule type" value="Genomic_DNA"/>
</dbReference>
<dbReference type="GO" id="GO:0008017">
    <property type="term" value="F:microtubule binding"/>
    <property type="evidence" value="ECO:0007669"/>
    <property type="project" value="TreeGrafter"/>
</dbReference>
<dbReference type="PANTHER" id="PTHR20929">
    <property type="entry name" value="LUNG ADENOMA SUSCEPTIBILITY 1-RELATED"/>
    <property type="match status" value="1"/>
</dbReference>
<dbReference type="GO" id="GO:0005930">
    <property type="term" value="C:axoneme"/>
    <property type="evidence" value="ECO:0007669"/>
    <property type="project" value="TreeGrafter"/>
</dbReference>
<comment type="similarity">
    <text evidence="1">Belongs to the DNAI7 family.</text>
</comment>
<gene>
    <name evidence="3" type="ORF">CUNI_LOCUS16552</name>
</gene>
<proteinExistence type="inferred from homology"/>
<feature type="non-terminal residue" evidence="3">
    <location>
        <position position="130"/>
    </location>
</feature>
<dbReference type="OrthoDB" id="297923at2759"/>
<evidence type="ECO:0000313" key="4">
    <source>
        <dbReference type="Proteomes" id="UP000678393"/>
    </source>
</evidence>
<dbReference type="InterPro" id="IPR031826">
    <property type="entry name" value="IC97/Casc1_N"/>
</dbReference>
<reference evidence="3" key="1">
    <citation type="submission" date="2021-04" db="EMBL/GenBank/DDBJ databases">
        <authorList>
            <consortium name="Molecular Ecology Group"/>
        </authorList>
    </citation>
    <scope>NUCLEOTIDE SEQUENCE</scope>
</reference>
<organism evidence="3 4">
    <name type="scientific">Candidula unifasciata</name>
    <dbReference type="NCBI Taxonomy" id="100452"/>
    <lineage>
        <taxon>Eukaryota</taxon>
        <taxon>Metazoa</taxon>
        <taxon>Spiralia</taxon>
        <taxon>Lophotrochozoa</taxon>
        <taxon>Mollusca</taxon>
        <taxon>Gastropoda</taxon>
        <taxon>Heterobranchia</taxon>
        <taxon>Euthyneura</taxon>
        <taxon>Panpulmonata</taxon>
        <taxon>Eupulmonata</taxon>
        <taxon>Stylommatophora</taxon>
        <taxon>Helicina</taxon>
        <taxon>Helicoidea</taxon>
        <taxon>Geomitridae</taxon>
        <taxon>Candidula</taxon>
    </lineage>
</organism>
<dbReference type="GO" id="GO:0048487">
    <property type="term" value="F:beta-tubulin binding"/>
    <property type="evidence" value="ECO:0007669"/>
    <property type="project" value="TreeGrafter"/>
</dbReference>
<feature type="domain" description="IC97/Casc1 N-terminal" evidence="2">
    <location>
        <begin position="1"/>
        <end position="130"/>
    </location>
</feature>
<dbReference type="PRINTS" id="PR02043">
    <property type="entry name" value="CANCERSCCP1"/>
</dbReference>
<dbReference type="Pfam" id="PF15927">
    <property type="entry name" value="Casc1_N"/>
    <property type="match status" value="1"/>
</dbReference>
<dbReference type="AlphaFoldDB" id="A0A8S3ZMZ6"/>
<evidence type="ECO:0000313" key="3">
    <source>
        <dbReference type="EMBL" id="CAG5130994.1"/>
    </source>
</evidence>